<feature type="domain" description="MobA/VirD2-like nuclease" evidence="1">
    <location>
        <begin position="27"/>
        <end position="163"/>
    </location>
</feature>
<organism evidence="2 3">
    <name type="scientific">Clostridium algidicarnis DSM 15099</name>
    <dbReference type="NCBI Taxonomy" id="1121295"/>
    <lineage>
        <taxon>Bacteria</taxon>
        <taxon>Bacillati</taxon>
        <taxon>Bacillota</taxon>
        <taxon>Clostridia</taxon>
        <taxon>Eubacteriales</taxon>
        <taxon>Clostridiaceae</taxon>
        <taxon>Clostridium</taxon>
    </lineage>
</organism>
<dbReference type="OrthoDB" id="9762440at2"/>
<proteinExistence type="predicted"/>
<dbReference type="Proteomes" id="UP000239863">
    <property type="component" value="Unassembled WGS sequence"/>
</dbReference>
<dbReference type="Pfam" id="PF03432">
    <property type="entry name" value="Relaxase"/>
    <property type="match status" value="1"/>
</dbReference>
<dbReference type="AlphaFoldDB" id="A0A2S6FU71"/>
<evidence type="ECO:0000313" key="3">
    <source>
        <dbReference type="Proteomes" id="UP000239863"/>
    </source>
</evidence>
<dbReference type="RefSeq" id="WP_104410872.1">
    <property type="nucleotide sequence ID" value="NZ_PTIS01000031.1"/>
</dbReference>
<dbReference type="EMBL" id="PTIS01000031">
    <property type="protein sequence ID" value="PPK43241.1"/>
    <property type="molecule type" value="Genomic_DNA"/>
</dbReference>
<dbReference type="InterPro" id="IPR005094">
    <property type="entry name" value="Endonuclease_MobA/VirD2"/>
</dbReference>
<name>A0A2S6FU71_9CLOT</name>
<protein>
    <submittedName>
        <fullName evidence="2">Relaxase/mobilization nuclease-like protein</fullName>
    </submittedName>
</protein>
<evidence type="ECO:0000313" key="2">
    <source>
        <dbReference type="EMBL" id="PPK43241.1"/>
    </source>
</evidence>
<evidence type="ECO:0000259" key="1">
    <source>
        <dbReference type="Pfam" id="PF03432"/>
    </source>
</evidence>
<gene>
    <name evidence="2" type="ORF">BD821_1317</name>
</gene>
<accession>A0A2S6FU71</accession>
<comment type="caution">
    <text evidence="2">The sequence shown here is derived from an EMBL/GenBank/DDBJ whole genome shotgun (WGS) entry which is preliminary data.</text>
</comment>
<reference evidence="2 3" key="1">
    <citation type="submission" date="2018-02" db="EMBL/GenBank/DDBJ databases">
        <title>Genomic Encyclopedia of Archaeal and Bacterial Type Strains, Phase II (KMG-II): from individual species to whole genera.</title>
        <authorList>
            <person name="Goeker M."/>
        </authorList>
    </citation>
    <scope>NUCLEOTIDE SEQUENCE [LARGE SCALE GENOMIC DNA]</scope>
    <source>
        <strain evidence="2 3">DSM 15099</strain>
    </source>
</reference>
<sequence>MATTKLIPIRGNNGASVLASISARNDYYINPDKTNEKQYVISYECGVDTASEEFVIAKNLYTNRTGRANTSGKGVLAYQIRQSFKPDEITPELANKIGYDLAMEFTKGKHQFIVATHIEKAHIHNHICFNSTNLDCDGKFNNYKNSAEAVRKISDRFCKENELSIVENPNLKGADYFEWQERKKGTSWKAFIKQSIDEILPHCKTFEEFLQILQRQGFEVKIGKHIAFRPPSGERFSRGKTLGNAYTETALKERLGKAKSYAVLFEDDIGNLIKVDSGKGKGLENWANKQNLKTMAKSFNFLTENSNTSLEDLENQITEKFDKISNISADL</sequence>